<dbReference type="Gene3D" id="1.10.510.10">
    <property type="entry name" value="Transferase(Phosphotransferase) domain 1"/>
    <property type="match status" value="1"/>
</dbReference>
<evidence type="ECO:0000256" key="5">
    <source>
        <dbReference type="ARBA" id="ARBA00022692"/>
    </source>
</evidence>
<dbReference type="Gene3D" id="1.10.287.770">
    <property type="entry name" value="YojJ-like"/>
    <property type="match status" value="1"/>
</dbReference>
<feature type="domain" description="CRIB" evidence="15">
    <location>
        <begin position="228"/>
        <end position="242"/>
    </location>
</feature>
<evidence type="ECO:0000256" key="13">
    <source>
        <dbReference type="SAM" id="MobiDB-lite"/>
    </source>
</evidence>
<feature type="region of interest" description="Disordered" evidence="13">
    <location>
        <begin position="273"/>
        <end position="304"/>
    </location>
</feature>
<feature type="compositionally biased region" description="Low complexity" evidence="13">
    <location>
        <begin position="198"/>
        <end position="214"/>
    </location>
</feature>
<evidence type="ECO:0000256" key="9">
    <source>
        <dbReference type="ARBA" id="ARBA00023136"/>
    </source>
</evidence>
<dbReference type="GO" id="GO:0004672">
    <property type="term" value="F:protein kinase activity"/>
    <property type="evidence" value="ECO:0007669"/>
    <property type="project" value="InterPro"/>
</dbReference>
<dbReference type="Proteomes" id="UP000728032">
    <property type="component" value="Unassembled WGS sequence"/>
</dbReference>
<feature type="transmembrane region" description="Helical" evidence="14">
    <location>
        <begin position="1354"/>
        <end position="1377"/>
    </location>
</feature>
<keyword evidence="8 12" id="KW-0406">Ion transport</keyword>
<feature type="region of interest" description="Disordered" evidence="13">
    <location>
        <begin position="448"/>
        <end position="493"/>
    </location>
</feature>
<dbReference type="Pfam" id="PF00858">
    <property type="entry name" value="ASC"/>
    <property type="match status" value="1"/>
</dbReference>
<feature type="compositionally biased region" description="Polar residues" evidence="13">
    <location>
        <begin position="692"/>
        <end position="709"/>
    </location>
</feature>
<keyword evidence="17" id="KW-1185">Reference proteome</keyword>
<evidence type="ECO:0000256" key="11">
    <source>
        <dbReference type="ARBA" id="ARBA00023303"/>
    </source>
</evidence>
<evidence type="ECO:0000256" key="14">
    <source>
        <dbReference type="SAM" id="Phobius"/>
    </source>
</evidence>
<evidence type="ECO:0000256" key="12">
    <source>
        <dbReference type="RuleBase" id="RU000679"/>
    </source>
</evidence>
<keyword evidence="10 12" id="KW-0739">Sodium transport</keyword>
<feature type="region of interest" description="Disordered" evidence="13">
    <location>
        <begin position="656"/>
        <end position="730"/>
    </location>
</feature>
<feature type="region of interest" description="Disordered" evidence="13">
    <location>
        <begin position="198"/>
        <end position="224"/>
    </location>
</feature>
<evidence type="ECO:0000256" key="3">
    <source>
        <dbReference type="ARBA" id="ARBA00022448"/>
    </source>
</evidence>
<feature type="region of interest" description="Disordered" evidence="13">
    <location>
        <begin position="603"/>
        <end position="633"/>
    </location>
</feature>
<keyword evidence="11 12" id="KW-0407">Ion channel</keyword>
<dbReference type="Pfam" id="PF07714">
    <property type="entry name" value="PK_Tyr_Ser-Thr"/>
    <property type="match status" value="1"/>
</dbReference>
<dbReference type="InterPro" id="IPR001245">
    <property type="entry name" value="Ser-Thr/Tyr_kinase_cat_dom"/>
</dbReference>
<evidence type="ECO:0000256" key="6">
    <source>
        <dbReference type="ARBA" id="ARBA00022989"/>
    </source>
</evidence>
<dbReference type="InterPro" id="IPR011009">
    <property type="entry name" value="Kinase-like_dom_sf"/>
</dbReference>
<dbReference type="PROSITE" id="PS50108">
    <property type="entry name" value="CRIB"/>
    <property type="match status" value="1"/>
</dbReference>
<evidence type="ECO:0000259" key="15">
    <source>
        <dbReference type="PROSITE" id="PS50108"/>
    </source>
</evidence>
<dbReference type="EMBL" id="OC918494">
    <property type="protein sequence ID" value="CAD7649497.1"/>
    <property type="molecule type" value="Genomic_DNA"/>
</dbReference>
<name>A0A7R9LWZ8_9ACAR</name>
<feature type="compositionally biased region" description="Polar residues" evidence="13">
    <location>
        <begin position="783"/>
        <end position="793"/>
    </location>
</feature>
<evidence type="ECO:0000256" key="7">
    <source>
        <dbReference type="ARBA" id="ARBA00023053"/>
    </source>
</evidence>
<gene>
    <name evidence="16" type="ORF">ONB1V03_LOCUS7323</name>
</gene>
<protein>
    <recommendedName>
        <fullName evidence="15">CRIB domain-containing protein</fullName>
    </recommendedName>
</protein>
<dbReference type="EMBL" id="CAJPVJ010003669">
    <property type="protein sequence ID" value="CAG2167826.1"/>
    <property type="molecule type" value="Genomic_DNA"/>
</dbReference>
<comment type="similarity">
    <text evidence="2 12">Belongs to the amiloride-sensitive sodium channel (TC 1.A.6) family.</text>
</comment>
<keyword evidence="5 12" id="KW-0812">Transmembrane</keyword>
<proteinExistence type="inferred from homology"/>
<keyword evidence="9 14" id="KW-0472">Membrane</keyword>
<feature type="region of interest" description="Disordered" evidence="13">
    <location>
        <begin position="317"/>
        <end position="339"/>
    </location>
</feature>
<feature type="region of interest" description="Disordered" evidence="13">
    <location>
        <begin position="745"/>
        <end position="794"/>
    </location>
</feature>
<evidence type="ECO:0000256" key="4">
    <source>
        <dbReference type="ARBA" id="ARBA00022461"/>
    </source>
</evidence>
<keyword evidence="3 12" id="KW-0813">Transport</keyword>
<keyword evidence="4 12" id="KW-0894">Sodium channel</keyword>
<feature type="compositionally biased region" description="Low complexity" evidence="13">
    <location>
        <begin position="460"/>
        <end position="482"/>
    </location>
</feature>
<evidence type="ECO:0000256" key="2">
    <source>
        <dbReference type="ARBA" id="ARBA00007193"/>
    </source>
</evidence>
<dbReference type="InterPro" id="IPR000095">
    <property type="entry name" value="CRIB_dom"/>
</dbReference>
<comment type="subcellular location">
    <subcellularLocation>
        <location evidence="1">Membrane</location>
        <topology evidence="1">Multi-pass membrane protein</topology>
    </subcellularLocation>
</comment>
<feature type="compositionally biased region" description="Low complexity" evidence="13">
    <location>
        <begin position="766"/>
        <end position="782"/>
    </location>
</feature>
<keyword evidence="7" id="KW-0915">Sodium</keyword>
<dbReference type="InterPro" id="IPR001873">
    <property type="entry name" value="ENaC"/>
</dbReference>
<sequence>LTGQQILEAIDEPSYQRLEPPDCCPKEYYSLMLRCWAHDPTVRPKFAEIVSILPDCRPELVQAVKTSIESPIPTAGAKEVLPYKSGDIITVLDKSGSNLVVNNSSLSLGSNATSLSSAAGGHDSSAGTLWKGALNSGKTGYFNPSDCVSYLGQNLPTSSSQSLSTSTGSGGQSTASTLVSNAASHVLQSKFIRGFLDSRNSSHSSTQSQCSGQGSPYGSRRRIRPDMISRPQGDLVHTGHVGADGAFFGDVAFLDGKYNQLPKQIVAPYRAQDDQNHNHNGCPPPPPHKESTGYGAGGSGSGARHKWALNERKLNLKNASNSGDSSHEYHEISDEEDFAPLESPPFEILDFGPSLVEEVFRELDSIKPELNNDITDNELAINETTVNVKNEVREINLRINKEALQTSSKGKKQAMVKPISASDQMELDSAIAMAKDIATRSMLTLDNEMVDPNGRHNDSPKTPNSPNKKTNKFSFKFTSKSSPKTERRNFSEETESIGNIIESITPAAKEAYISLVDKGSGLSSTTTTGAAAAADHNLVTDNGATGDGDDDAVDGNPLRMLRSAGIGGVLRAKVRGNRSFSQPRLPTTAQTAGLARVASMNTRSSLGVPPPVPTSASTDEVDNALPLPPRDRSRPMLMQLKTHQRRYPLVMPVANGEQSEHAEEHRQLQQREGSPLRMLPVLKQVSCPQPPQSYLDNYSSMKLSTNDSMDGNCDKKLAPVPPPKPQRSYLGDESFESEMQKALDSIQMDSTSITSCSPPPPEEISTKSTQNHTNHTNNDTKSYSTTTHSSGDSMATKALHMPSKVTPIQTNSDSYSSSEHISSYKPMATTTTTDNHINSYRSSDITTNGSSGRTTAGTSYSSFESSIATKKKGVDSDEVRVMQKVLANETNLSSEECAKILHSTDWDVHKAIKCIRLRQQLRSHAIDVECDWAVMLAKFNWNIRQASNYLIATQGVPGDATEMLTPDKYQNRHFLDQMWRKFMKTFLKSHSRTQLLFRVLISLVCLSGFLYQANEIISQYMTGRTFVNIKIERLKERHLPAITVCAPGVLSWAAYMSTSSEFTNTSEPLADNSTTYYRYVNNIMHHKNISLDDFYNRLSISLANHSQGHHIREFDDHVVYDPSPVETILSNPVPKKCVAFFSDYNPYWKGLYTEQKVMDIRIEPDENWFPPGFNHYSLILHSPNDIPLYKVEYYQEIQIGYYHEFKYSEIETQLLRSHETCRDYGTHGEYKTRNDCVIDCLFGKLQESCGKLCFKFPFETLIFSRFFRRQHFDHQLIDDQCADYQDQWYRCSPDNLTLTYIDECHECCSRHCSDIIYVFNMEKKTKINTNSIHVQIRHGIQPDELIEHIPKMSFMSLVSSIGGLIGMWLGVSLLMVLDHVGTCIATYIRPKSDDSVV</sequence>
<feature type="compositionally biased region" description="Basic and acidic residues" evidence="13">
    <location>
        <begin position="658"/>
        <end position="669"/>
    </location>
</feature>
<accession>A0A7R9LWZ8</accession>
<organism evidence="16">
    <name type="scientific">Oppiella nova</name>
    <dbReference type="NCBI Taxonomy" id="334625"/>
    <lineage>
        <taxon>Eukaryota</taxon>
        <taxon>Metazoa</taxon>
        <taxon>Ecdysozoa</taxon>
        <taxon>Arthropoda</taxon>
        <taxon>Chelicerata</taxon>
        <taxon>Arachnida</taxon>
        <taxon>Acari</taxon>
        <taxon>Acariformes</taxon>
        <taxon>Sarcoptiformes</taxon>
        <taxon>Oribatida</taxon>
        <taxon>Brachypylina</taxon>
        <taxon>Oppioidea</taxon>
        <taxon>Oppiidae</taxon>
        <taxon>Oppiella</taxon>
    </lineage>
</organism>
<feature type="region of interest" description="Disordered" evidence="13">
    <location>
        <begin position="830"/>
        <end position="859"/>
    </location>
</feature>
<dbReference type="OrthoDB" id="4062651at2759"/>
<evidence type="ECO:0000256" key="10">
    <source>
        <dbReference type="ARBA" id="ARBA00023201"/>
    </source>
</evidence>
<evidence type="ECO:0000313" key="17">
    <source>
        <dbReference type="Proteomes" id="UP000728032"/>
    </source>
</evidence>
<keyword evidence="6 14" id="KW-1133">Transmembrane helix</keyword>
<dbReference type="GO" id="GO:0016020">
    <property type="term" value="C:membrane"/>
    <property type="evidence" value="ECO:0007669"/>
    <property type="project" value="UniProtKB-SubCell"/>
</dbReference>
<evidence type="ECO:0000256" key="8">
    <source>
        <dbReference type="ARBA" id="ARBA00023065"/>
    </source>
</evidence>
<evidence type="ECO:0000256" key="1">
    <source>
        <dbReference type="ARBA" id="ARBA00004141"/>
    </source>
</evidence>
<reference evidence="16" key="1">
    <citation type="submission" date="2020-11" db="EMBL/GenBank/DDBJ databases">
        <authorList>
            <person name="Tran Van P."/>
        </authorList>
    </citation>
    <scope>NUCLEOTIDE SEQUENCE</scope>
</reference>
<dbReference type="GO" id="GO:0005272">
    <property type="term" value="F:sodium channel activity"/>
    <property type="evidence" value="ECO:0007669"/>
    <property type="project" value="UniProtKB-KW"/>
</dbReference>
<feature type="non-terminal residue" evidence="16">
    <location>
        <position position="1"/>
    </location>
</feature>
<dbReference type="SUPFAM" id="SSF56112">
    <property type="entry name" value="Protein kinase-like (PK-like)"/>
    <property type="match status" value="1"/>
</dbReference>
<evidence type="ECO:0000313" key="16">
    <source>
        <dbReference type="EMBL" id="CAD7649497.1"/>
    </source>
</evidence>